<name>A0AAE6IY28_CAMFE</name>
<protein>
    <submittedName>
        <fullName evidence="1">Uncharacterized protein</fullName>
    </submittedName>
</protein>
<sequence>MAVLNNGLQTMELGATAWRIIINDNFTKLYTKNEIDTKLSGGNTEISAKKLKVANVELSGGLQASGELGQIAGFLEVKINGEVKKIPYYS</sequence>
<gene>
    <name evidence="1" type="ORF">CFVT_0468</name>
</gene>
<reference evidence="1 2" key="1">
    <citation type="submission" date="2019-08" db="EMBL/GenBank/DDBJ databases">
        <title>Complete genomes of the Campylobacter fetus subsp. venerealis, Campylobacter lari subsp. concheus, Campylobacter sputorum bv. sputorum and Campylobacter volucris type strains.</title>
        <authorList>
            <person name="Miller W.G."/>
            <person name="Yee E."/>
        </authorList>
    </citation>
    <scope>NUCLEOTIDE SEQUENCE [LARGE SCALE GENOMIC DNA]</scope>
    <source>
        <strain evidence="1 2">NCTC 10354</strain>
    </source>
</reference>
<proteinExistence type="predicted"/>
<evidence type="ECO:0000313" key="2">
    <source>
        <dbReference type="Proteomes" id="UP000322035"/>
    </source>
</evidence>
<dbReference type="Proteomes" id="UP000322035">
    <property type="component" value="Chromosome"/>
</dbReference>
<dbReference type="EMBL" id="CP043435">
    <property type="protein sequence ID" value="QEL44449.1"/>
    <property type="molecule type" value="Genomic_DNA"/>
</dbReference>
<dbReference type="RefSeq" id="WP_002848777.1">
    <property type="nucleotide sequence ID" value="NZ_CP043435.1"/>
</dbReference>
<evidence type="ECO:0000313" key="1">
    <source>
        <dbReference type="EMBL" id="QEL44449.1"/>
    </source>
</evidence>
<dbReference type="AlphaFoldDB" id="A0AAE6IY28"/>
<organism evidence="1 2">
    <name type="scientific">Campylobacter fetus subsp. venerealis NCTC 10354</name>
    <dbReference type="NCBI Taxonomy" id="983328"/>
    <lineage>
        <taxon>Bacteria</taxon>
        <taxon>Pseudomonadati</taxon>
        <taxon>Campylobacterota</taxon>
        <taxon>Epsilonproteobacteria</taxon>
        <taxon>Campylobacterales</taxon>
        <taxon>Campylobacteraceae</taxon>
        <taxon>Campylobacter</taxon>
        <taxon>Campylobacter fetus subsp. venerealis bv. venerealis</taxon>
    </lineage>
</organism>
<accession>A0AAE6IY28</accession>